<keyword evidence="2" id="KW-1185">Reference proteome</keyword>
<reference evidence="1 2" key="1">
    <citation type="journal article" date="2023" name="ACS Omega">
        <title>Identification of the Neoaspergillic Acid Biosynthesis Gene Cluster by Establishing an In Vitro CRISPR-Ribonucleoprotein Genetic System in Aspergillus melleus.</title>
        <authorList>
            <person name="Yuan B."/>
            <person name="Grau M.F."/>
            <person name="Murata R.M."/>
            <person name="Torok T."/>
            <person name="Venkateswaran K."/>
            <person name="Stajich J.E."/>
            <person name="Wang C.C.C."/>
        </authorList>
    </citation>
    <scope>NUCLEOTIDE SEQUENCE [LARGE SCALE GENOMIC DNA]</scope>
    <source>
        <strain evidence="1 2">IMV 1140</strain>
    </source>
</reference>
<protein>
    <submittedName>
        <fullName evidence="1">Uncharacterized protein</fullName>
    </submittedName>
</protein>
<dbReference type="EMBL" id="JAOPJF010000004">
    <property type="protein sequence ID" value="KAK1149162.1"/>
    <property type="molecule type" value="Genomic_DNA"/>
</dbReference>
<proteinExistence type="predicted"/>
<comment type="caution">
    <text evidence="1">The sequence shown here is derived from an EMBL/GenBank/DDBJ whole genome shotgun (WGS) entry which is preliminary data.</text>
</comment>
<evidence type="ECO:0000313" key="2">
    <source>
        <dbReference type="Proteomes" id="UP001177260"/>
    </source>
</evidence>
<evidence type="ECO:0000313" key="1">
    <source>
        <dbReference type="EMBL" id="KAK1149162.1"/>
    </source>
</evidence>
<sequence>MAQQGPPRPLRPIAPRSFPDPPAPGPPPEEGKIKRASMACTECKRRRTKCNAAETAGSSCSECALHGRDCIVDEFADKRRKISAKRTEESLKYYRGFVEELLEAIRSGDGSNIESIVNIIRSGASHKEIHSVISRILNQSPKEDGDSSDSRKKATPDGKMPEMTPDGWP</sequence>
<name>A0ACC3BFC9_9EURO</name>
<gene>
    <name evidence="1" type="ORF">N8T08_006382</name>
</gene>
<dbReference type="Proteomes" id="UP001177260">
    <property type="component" value="Unassembled WGS sequence"/>
</dbReference>
<accession>A0ACC3BFC9</accession>
<organism evidence="1 2">
    <name type="scientific">Aspergillus melleus</name>
    <dbReference type="NCBI Taxonomy" id="138277"/>
    <lineage>
        <taxon>Eukaryota</taxon>
        <taxon>Fungi</taxon>
        <taxon>Dikarya</taxon>
        <taxon>Ascomycota</taxon>
        <taxon>Pezizomycotina</taxon>
        <taxon>Eurotiomycetes</taxon>
        <taxon>Eurotiomycetidae</taxon>
        <taxon>Eurotiales</taxon>
        <taxon>Aspergillaceae</taxon>
        <taxon>Aspergillus</taxon>
        <taxon>Aspergillus subgen. Circumdati</taxon>
    </lineage>
</organism>